<evidence type="ECO:0000256" key="1">
    <source>
        <dbReference type="SAM" id="MobiDB-lite"/>
    </source>
</evidence>
<keyword evidence="3" id="KW-1185">Reference proteome</keyword>
<dbReference type="AlphaFoldDB" id="A0A484BHA9"/>
<protein>
    <submittedName>
        <fullName evidence="2">Uncharacterized protein</fullName>
    </submittedName>
</protein>
<feature type="region of interest" description="Disordered" evidence="1">
    <location>
        <begin position="622"/>
        <end position="653"/>
    </location>
</feature>
<proteinExistence type="predicted"/>
<evidence type="ECO:0000313" key="3">
    <source>
        <dbReference type="Proteomes" id="UP000295192"/>
    </source>
</evidence>
<organism evidence="2 3">
    <name type="scientific">Drosophila navojoa</name>
    <name type="common">Fruit fly</name>
    <dbReference type="NCBI Taxonomy" id="7232"/>
    <lineage>
        <taxon>Eukaryota</taxon>
        <taxon>Metazoa</taxon>
        <taxon>Ecdysozoa</taxon>
        <taxon>Arthropoda</taxon>
        <taxon>Hexapoda</taxon>
        <taxon>Insecta</taxon>
        <taxon>Pterygota</taxon>
        <taxon>Neoptera</taxon>
        <taxon>Endopterygota</taxon>
        <taxon>Diptera</taxon>
        <taxon>Brachycera</taxon>
        <taxon>Muscomorpha</taxon>
        <taxon>Ephydroidea</taxon>
        <taxon>Drosophilidae</taxon>
        <taxon>Drosophila</taxon>
    </lineage>
</organism>
<feature type="compositionally biased region" description="Basic and acidic residues" evidence="1">
    <location>
        <begin position="236"/>
        <end position="250"/>
    </location>
</feature>
<dbReference type="OrthoDB" id="6614499at2759"/>
<feature type="compositionally biased region" description="Basic and acidic residues" evidence="1">
    <location>
        <begin position="97"/>
        <end position="117"/>
    </location>
</feature>
<comment type="caution">
    <text evidence="2">The sequence shown here is derived from an EMBL/GenBank/DDBJ whole genome shotgun (WGS) entry which is preliminary data.</text>
</comment>
<reference evidence="2 3" key="1">
    <citation type="journal article" date="2019" name="J. Hered.">
        <title>An Improved Genome Assembly for Drosophila navojoa, the Basal Species in the mojavensis Cluster.</title>
        <authorList>
            <person name="Vanderlinde T."/>
            <person name="Dupim E.G."/>
            <person name="Nazario-Yepiz N.O."/>
            <person name="Carvalho A.B."/>
        </authorList>
    </citation>
    <scope>NUCLEOTIDE SEQUENCE [LARGE SCALE GENOMIC DNA]</scope>
    <source>
        <strain evidence="2">Navoj_Jal97</strain>
        <tissue evidence="2">Whole organism</tissue>
    </source>
</reference>
<sequence>METTAAAQIDGVLLRQEAAPQTPVAKKTRRAVLQKQNESILNRETVPDDDELMSLPKTPSASIRKACETPRRSARKSVRPTLDYTDIIEKNLLSSASKEKKDTTIVDKENLDEEKTQKWTVAEVGRTSGKRSRKTKKAKSSKAEKAQKKRGDDEKEQNQEDEEMKEQIEYKENDEIKEQIENKIKDQVENKENEEIKQQEEEKELETEKKEVEEEDFKHLEVTEAITVSSSPNAYDENKNEKCNEEIREKKPFEPTPVEIKVELCPDIIENDVKPVQELDQKIALFKEDDMDELGLCPLEAEHQPEEDDEMPSLIMIDDGETENELNVTFDADDKPHADEVMPALCIMEEQQIDEDLKQPETAGNESDPAKPMAYRFPTPFKRKIQTEFTDCEASSSGIFLENPRLRRSKSIPRSNETKVKGVTFYSPVEMANVNDIDKRWENLNNSNVTKRRKRSKSLEPNPMPSRIPKMKQYPPIKSTVTPSKLKPRTKLPNFAAIHQKQFEKMENLVEHMERKAVRAKVLASSAVKLQQQQQSERTVSSAKKQTPVRSRAVKKIEVPSYTLTPLKPEELERVKLLPTPRKIVGVTQPKALVPARPALSSNRTVPKPAFNLSTSVTSKLFIPASSGPGSSQSIAKVKPGERDDATQNKLEARRKRHMEMFKGRSGHEKRSEIVRGVRSNRRFELQMQHRRQLDENAG</sequence>
<evidence type="ECO:0000313" key="2">
    <source>
        <dbReference type="EMBL" id="TDG48159.1"/>
    </source>
</evidence>
<feature type="compositionally biased region" description="Basic and acidic residues" evidence="1">
    <location>
        <begin position="165"/>
        <end position="222"/>
    </location>
</feature>
<feature type="compositionally biased region" description="Basic and acidic residues" evidence="1">
    <location>
        <begin position="141"/>
        <end position="158"/>
    </location>
</feature>
<feature type="region of interest" description="Disordered" evidence="1">
    <location>
        <begin position="39"/>
        <end position="250"/>
    </location>
</feature>
<gene>
    <name evidence="2" type="ORF">AWZ03_005334</name>
</gene>
<accession>A0A484BHA9</accession>
<dbReference type="EMBL" id="LSRL02000035">
    <property type="protein sequence ID" value="TDG48159.1"/>
    <property type="molecule type" value="Genomic_DNA"/>
</dbReference>
<feature type="compositionally biased region" description="Basic residues" evidence="1">
    <location>
        <begin position="128"/>
        <end position="140"/>
    </location>
</feature>
<dbReference type="STRING" id="7232.A0A484BHA9"/>
<name>A0A484BHA9_DRONA</name>
<dbReference type="Proteomes" id="UP000295192">
    <property type="component" value="Unassembled WGS sequence"/>
</dbReference>
<feature type="region of interest" description="Disordered" evidence="1">
    <location>
        <begin position="446"/>
        <end position="488"/>
    </location>
</feature>
<dbReference type="OMA" id="AIHQKHF"/>